<dbReference type="Pfam" id="PF07585">
    <property type="entry name" value="BBP7"/>
    <property type="match status" value="1"/>
</dbReference>
<reference evidence="1 2" key="1">
    <citation type="submission" date="2019-08" db="EMBL/GenBank/DDBJ databases">
        <title>Deep-cultivation of Planctomycetes and their phenomic and genomic characterization uncovers novel biology.</title>
        <authorList>
            <person name="Wiegand S."/>
            <person name="Jogler M."/>
            <person name="Boedeker C."/>
            <person name="Pinto D."/>
            <person name="Vollmers J."/>
            <person name="Rivas-Marin E."/>
            <person name="Kohn T."/>
            <person name="Peeters S.H."/>
            <person name="Heuer A."/>
            <person name="Rast P."/>
            <person name="Oberbeckmann S."/>
            <person name="Bunk B."/>
            <person name="Jeske O."/>
            <person name="Meyerdierks A."/>
            <person name="Storesund J.E."/>
            <person name="Kallscheuer N."/>
            <person name="Luecker S."/>
            <person name="Lage O.M."/>
            <person name="Pohl T."/>
            <person name="Merkel B.J."/>
            <person name="Hornburger P."/>
            <person name="Mueller R.-W."/>
            <person name="Bruemmer F."/>
            <person name="Labrenz M."/>
            <person name="Spormann A.M."/>
            <person name="Op den Camp H."/>
            <person name="Overmann J."/>
            <person name="Amann R."/>
            <person name="Jetten M.S.M."/>
            <person name="Mascher T."/>
            <person name="Medema M.H."/>
            <person name="Devos D.P."/>
            <person name="Kaster A.-K."/>
            <person name="Ovreas L."/>
            <person name="Rohde M."/>
            <person name="Galperin M.Y."/>
            <person name="Jogler C."/>
        </authorList>
    </citation>
    <scope>NUCLEOTIDE SEQUENCE [LARGE SCALE GENOMIC DNA]</scope>
    <source>
        <strain evidence="1 2">UC8</strain>
    </source>
</reference>
<sequence length="535" mass="57665">MLLVRRLKTADVAWLRLHSPPQHFGVTVQIKQLTWIFGLAIVASATLATAADQPRRRAPQKDERVARATWQPVRAAQHVDAPLPPATNGPESLPAGEIVLGPVNDGDVIYQDGGLYAGEEIYHDGLYGGPLGCDAIGGDGSCDAIGCGRPGCSDCGPGPVACGWRPCVTLCAPRDGWVSFEYLLWFQDGMDLPPLVTSSPDGTVRADAGVLGTTGVDVLYGDDEILTESLNGGRLRVGLWLDACHSWGVEGEYFSTSTESDSFSQTSPQGGTILARPFFNVLTGAEDSELVSFPDVVGGTVSVNADTQLQGAGVSFRRLLACGDGCGDTIFCNLPQQYTHRLDGLIGYRWLELQDTLSMNEALVSTDGTFNITDRFRTRSQFNGIDFGGSYRRTRGWWTLDLLAKLAIGTTRETVTISGSTITTETGAAATTAEGGLLAQRTNIGTYNRDRFAVVPELGAKLGYQLTENLHATVGYTFIYWSNVVRAGDQVSTDVNPNLLPPEVDPFVGAERPAFAYRDSDYWVHGISFGGEYRW</sequence>
<accession>A0A5B9QS95</accession>
<evidence type="ECO:0000313" key="1">
    <source>
        <dbReference type="EMBL" id="QEG41864.1"/>
    </source>
</evidence>
<dbReference type="Proteomes" id="UP000325286">
    <property type="component" value="Chromosome"/>
</dbReference>
<name>A0A5B9QS95_9BACT</name>
<dbReference type="KEGG" id="rul:UC8_38920"/>
<dbReference type="InterPro" id="IPR011446">
    <property type="entry name" value="BBP7"/>
</dbReference>
<evidence type="ECO:0000313" key="2">
    <source>
        <dbReference type="Proteomes" id="UP000325286"/>
    </source>
</evidence>
<protein>
    <submittedName>
        <fullName evidence="1">Uncharacterized protein</fullName>
    </submittedName>
</protein>
<dbReference type="AlphaFoldDB" id="A0A5B9QS95"/>
<organism evidence="1 2">
    <name type="scientific">Roseimaritima ulvae</name>
    <dbReference type="NCBI Taxonomy" id="980254"/>
    <lineage>
        <taxon>Bacteria</taxon>
        <taxon>Pseudomonadati</taxon>
        <taxon>Planctomycetota</taxon>
        <taxon>Planctomycetia</taxon>
        <taxon>Pirellulales</taxon>
        <taxon>Pirellulaceae</taxon>
        <taxon>Roseimaritima</taxon>
    </lineage>
</organism>
<proteinExistence type="predicted"/>
<dbReference type="EMBL" id="CP042914">
    <property type="protein sequence ID" value="QEG41864.1"/>
    <property type="molecule type" value="Genomic_DNA"/>
</dbReference>
<keyword evidence="2" id="KW-1185">Reference proteome</keyword>
<gene>
    <name evidence="1" type="ORF">UC8_38920</name>
</gene>